<dbReference type="PANTHER" id="PTHR41795">
    <property type="entry name" value="EXOPOLYSACCHARIDE SYNTHESIS PROTEIN"/>
    <property type="match status" value="1"/>
</dbReference>
<dbReference type="RefSeq" id="WP_092011618.1">
    <property type="nucleotide sequence ID" value="NZ_FOYW01000001.1"/>
</dbReference>
<accession>A0A1I6IA14</accession>
<reference evidence="2 3" key="1">
    <citation type="submission" date="2016-10" db="EMBL/GenBank/DDBJ databases">
        <authorList>
            <person name="de Groot N.N."/>
        </authorList>
    </citation>
    <scope>NUCLEOTIDE SEQUENCE [LARGE SCALE GENOMIC DNA]</scope>
    <source>
        <strain evidence="2 3">CGMCC 1.9167</strain>
    </source>
</reference>
<dbReference type="Pfam" id="PF06055">
    <property type="entry name" value="ExoD"/>
    <property type="match status" value="1"/>
</dbReference>
<evidence type="ECO:0000313" key="3">
    <source>
        <dbReference type="Proteomes" id="UP000198644"/>
    </source>
</evidence>
<name>A0A1I6IA14_9GAMM</name>
<organism evidence="2 3">
    <name type="scientific">Marinobacter daqiaonensis</name>
    <dbReference type="NCBI Taxonomy" id="650891"/>
    <lineage>
        <taxon>Bacteria</taxon>
        <taxon>Pseudomonadati</taxon>
        <taxon>Pseudomonadota</taxon>
        <taxon>Gammaproteobacteria</taxon>
        <taxon>Pseudomonadales</taxon>
        <taxon>Marinobacteraceae</taxon>
        <taxon>Marinobacter</taxon>
    </lineage>
</organism>
<evidence type="ECO:0000256" key="1">
    <source>
        <dbReference type="SAM" id="Phobius"/>
    </source>
</evidence>
<keyword evidence="3" id="KW-1185">Reference proteome</keyword>
<dbReference type="InterPro" id="IPR010331">
    <property type="entry name" value="ExoD"/>
</dbReference>
<keyword evidence="1" id="KW-1133">Transmembrane helix</keyword>
<keyword evidence="1" id="KW-0812">Transmembrane</keyword>
<dbReference type="Proteomes" id="UP000198644">
    <property type="component" value="Unassembled WGS sequence"/>
</dbReference>
<sequence>MGETQEKGLDSLEAVLDRLRRSRGNRDQVKVEDVLDAAGTRSFGPVVVLAGLVVLAPLIGDIPGVPTVMSLLIMLTIGQRLFRRERIWLPRWLSQRRMSRARFEKGLGWMYRPARFIDRFTGPRLTVLMTNGGNILLTSACLLVAMMLPVMELVPFSANGGGLALLAYGLAIIARDGLLGLIALAITAATIGFVVWQLA</sequence>
<dbReference type="PIRSF" id="PIRSF033239">
    <property type="entry name" value="ExoD"/>
    <property type="match status" value="1"/>
</dbReference>
<proteinExistence type="predicted"/>
<protein>
    <submittedName>
        <fullName evidence="2">Uncharacterized conserved protein</fullName>
    </submittedName>
</protein>
<evidence type="ECO:0000313" key="2">
    <source>
        <dbReference type="EMBL" id="SFR63478.1"/>
    </source>
</evidence>
<dbReference type="AlphaFoldDB" id="A0A1I6IA14"/>
<dbReference type="PANTHER" id="PTHR41795:SF1">
    <property type="entry name" value="EXOPOLYSACCHARIDE SYNTHESIS PROTEIN"/>
    <property type="match status" value="1"/>
</dbReference>
<dbReference type="STRING" id="650891.SAMN05216203_2007"/>
<dbReference type="OrthoDB" id="8635607at2"/>
<dbReference type="EMBL" id="FOYW01000001">
    <property type="protein sequence ID" value="SFR63478.1"/>
    <property type="molecule type" value="Genomic_DNA"/>
</dbReference>
<keyword evidence="1" id="KW-0472">Membrane</keyword>
<feature type="transmembrane region" description="Helical" evidence="1">
    <location>
        <begin position="153"/>
        <end position="171"/>
    </location>
</feature>
<gene>
    <name evidence="2" type="ORF">SAMN05216203_2007</name>
</gene>
<feature type="transmembrane region" description="Helical" evidence="1">
    <location>
        <begin position="125"/>
        <end position="147"/>
    </location>
</feature>
<feature type="transmembrane region" description="Helical" evidence="1">
    <location>
        <begin position="178"/>
        <end position="198"/>
    </location>
</feature>